<dbReference type="Pfam" id="PF00528">
    <property type="entry name" value="BPD_transp_1"/>
    <property type="match status" value="1"/>
</dbReference>
<keyword evidence="11" id="KW-1185">Reference proteome</keyword>
<protein>
    <submittedName>
        <fullName evidence="10">Carbohydrate ABC transporter permease</fullName>
    </submittedName>
</protein>
<dbReference type="InterPro" id="IPR000515">
    <property type="entry name" value="MetI-like"/>
</dbReference>
<dbReference type="Proteomes" id="UP001500212">
    <property type="component" value="Unassembled WGS sequence"/>
</dbReference>
<evidence type="ECO:0000256" key="5">
    <source>
        <dbReference type="ARBA" id="ARBA00022989"/>
    </source>
</evidence>
<organism evidence="10 11">
    <name type="scientific">Actinoallomurus liliacearum</name>
    <dbReference type="NCBI Taxonomy" id="1080073"/>
    <lineage>
        <taxon>Bacteria</taxon>
        <taxon>Bacillati</taxon>
        <taxon>Actinomycetota</taxon>
        <taxon>Actinomycetes</taxon>
        <taxon>Streptosporangiales</taxon>
        <taxon>Thermomonosporaceae</taxon>
        <taxon>Actinoallomurus</taxon>
    </lineage>
</organism>
<feature type="transmembrane region" description="Helical" evidence="7">
    <location>
        <begin position="200"/>
        <end position="222"/>
    </location>
</feature>
<accession>A0ABP8TR23</accession>
<dbReference type="PANTHER" id="PTHR43744:SF12">
    <property type="entry name" value="ABC TRANSPORTER PERMEASE PROTEIN MG189-RELATED"/>
    <property type="match status" value="1"/>
</dbReference>
<evidence type="ECO:0000256" key="4">
    <source>
        <dbReference type="ARBA" id="ARBA00022692"/>
    </source>
</evidence>
<keyword evidence="6 7" id="KW-0472">Membrane</keyword>
<evidence type="ECO:0000256" key="7">
    <source>
        <dbReference type="RuleBase" id="RU363032"/>
    </source>
</evidence>
<evidence type="ECO:0000256" key="3">
    <source>
        <dbReference type="ARBA" id="ARBA00022475"/>
    </source>
</evidence>
<dbReference type="EMBL" id="BAABHJ010000026">
    <property type="protein sequence ID" value="GAA4614397.1"/>
    <property type="molecule type" value="Genomic_DNA"/>
</dbReference>
<evidence type="ECO:0000256" key="8">
    <source>
        <dbReference type="SAM" id="MobiDB-lite"/>
    </source>
</evidence>
<evidence type="ECO:0000259" key="9">
    <source>
        <dbReference type="PROSITE" id="PS50928"/>
    </source>
</evidence>
<feature type="transmembrane region" description="Helical" evidence="7">
    <location>
        <begin position="258"/>
        <end position="279"/>
    </location>
</feature>
<evidence type="ECO:0000256" key="1">
    <source>
        <dbReference type="ARBA" id="ARBA00004651"/>
    </source>
</evidence>
<sequence length="293" mass="32269">MADTALARSRGHVRAAEQGRPPRRPSRRPSPLHLILIPLSAVMLAPLIWMVLLSISTEAETRRFPPGLPSGVHWQNYLDAWHQGPFGHWLLNSAIVSVSCVIGNLVLCSLAGYAFARIPFLGNRVLFVVVLATLMVPFQIVMLPTLIVMQHLHLTDTLGALIAPNLATPFGVFLMRQFFTTVPKELEEAARIDGAGRLRTLASVLLPLMGPTLATLSVLTFLNVWNDFLWPLIAVQSPGNMTIQLGLQNFQGQHFTNWPVLMAGTVTSQIPVLVLFVFAQRFFVRSIASSGLK</sequence>
<comment type="similarity">
    <text evidence="7">Belongs to the binding-protein-dependent transport system permease family.</text>
</comment>
<keyword evidence="4 7" id="KW-0812">Transmembrane</keyword>
<evidence type="ECO:0000256" key="2">
    <source>
        <dbReference type="ARBA" id="ARBA00022448"/>
    </source>
</evidence>
<proteinExistence type="inferred from homology"/>
<keyword evidence="3" id="KW-1003">Cell membrane</keyword>
<dbReference type="PANTHER" id="PTHR43744">
    <property type="entry name" value="ABC TRANSPORTER PERMEASE PROTEIN MG189-RELATED-RELATED"/>
    <property type="match status" value="1"/>
</dbReference>
<keyword evidence="5 7" id="KW-1133">Transmembrane helix</keyword>
<feature type="transmembrane region" description="Helical" evidence="7">
    <location>
        <begin position="161"/>
        <end position="179"/>
    </location>
</feature>
<dbReference type="RefSeq" id="WP_345362732.1">
    <property type="nucleotide sequence ID" value="NZ_BAABHJ010000026.1"/>
</dbReference>
<dbReference type="Gene3D" id="1.10.3720.10">
    <property type="entry name" value="MetI-like"/>
    <property type="match status" value="1"/>
</dbReference>
<feature type="transmembrane region" description="Helical" evidence="7">
    <location>
        <begin position="89"/>
        <end position="113"/>
    </location>
</feature>
<keyword evidence="2 7" id="KW-0813">Transport</keyword>
<feature type="transmembrane region" description="Helical" evidence="7">
    <location>
        <begin position="125"/>
        <end position="149"/>
    </location>
</feature>
<feature type="domain" description="ABC transmembrane type-1" evidence="9">
    <location>
        <begin position="90"/>
        <end position="279"/>
    </location>
</feature>
<gene>
    <name evidence="10" type="ORF">GCM10023195_62790</name>
</gene>
<feature type="transmembrane region" description="Helical" evidence="7">
    <location>
        <begin position="32"/>
        <end position="55"/>
    </location>
</feature>
<dbReference type="CDD" id="cd06261">
    <property type="entry name" value="TM_PBP2"/>
    <property type="match status" value="1"/>
</dbReference>
<feature type="region of interest" description="Disordered" evidence="8">
    <location>
        <begin position="1"/>
        <end position="28"/>
    </location>
</feature>
<reference evidence="11" key="1">
    <citation type="journal article" date="2019" name="Int. J. Syst. Evol. Microbiol.">
        <title>The Global Catalogue of Microorganisms (GCM) 10K type strain sequencing project: providing services to taxonomists for standard genome sequencing and annotation.</title>
        <authorList>
            <consortium name="The Broad Institute Genomics Platform"/>
            <consortium name="The Broad Institute Genome Sequencing Center for Infectious Disease"/>
            <person name="Wu L."/>
            <person name="Ma J."/>
        </authorList>
    </citation>
    <scope>NUCLEOTIDE SEQUENCE [LARGE SCALE GENOMIC DNA]</scope>
    <source>
        <strain evidence="11">JCM 17938</strain>
    </source>
</reference>
<dbReference type="SUPFAM" id="SSF161098">
    <property type="entry name" value="MetI-like"/>
    <property type="match status" value="1"/>
</dbReference>
<evidence type="ECO:0000256" key="6">
    <source>
        <dbReference type="ARBA" id="ARBA00023136"/>
    </source>
</evidence>
<comment type="caution">
    <text evidence="10">The sequence shown here is derived from an EMBL/GenBank/DDBJ whole genome shotgun (WGS) entry which is preliminary data.</text>
</comment>
<comment type="subcellular location">
    <subcellularLocation>
        <location evidence="1 7">Cell membrane</location>
        <topology evidence="1 7">Multi-pass membrane protein</topology>
    </subcellularLocation>
</comment>
<evidence type="ECO:0000313" key="11">
    <source>
        <dbReference type="Proteomes" id="UP001500212"/>
    </source>
</evidence>
<name>A0ABP8TR23_9ACTN</name>
<evidence type="ECO:0000313" key="10">
    <source>
        <dbReference type="EMBL" id="GAA4614397.1"/>
    </source>
</evidence>
<dbReference type="InterPro" id="IPR035906">
    <property type="entry name" value="MetI-like_sf"/>
</dbReference>
<dbReference type="PROSITE" id="PS50928">
    <property type="entry name" value="ABC_TM1"/>
    <property type="match status" value="1"/>
</dbReference>